<evidence type="ECO:0000256" key="1">
    <source>
        <dbReference type="SAM" id="Coils"/>
    </source>
</evidence>
<dbReference type="EMBL" id="CP059272">
    <property type="protein sequence ID" value="QLQ81353.1"/>
    <property type="molecule type" value="Genomic_DNA"/>
</dbReference>
<dbReference type="Gene3D" id="3.40.850.20">
    <property type="match status" value="1"/>
</dbReference>
<name>A0A7H9HVP7_9SACH</name>
<organism evidence="3 4">
    <name type="scientific">Torulaspora globosa</name>
    <dbReference type="NCBI Taxonomy" id="48254"/>
    <lineage>
        <taxon>Eukaryota</taxon>
        <taxon>Fungi</taxon>
        <taxon>Dikarya</taxon>
        <taxon>Ascomycota</taxon>
        <taxon>Saccharomycotina</taxon>
        <taxon>Saccharomycetes</taxon>
        <taxon>Saccharomycetales</taxon>
        <taxon>Saccharomycetaceae</taxon>
        <taxon>Torulaspora</taxon>
    </lineage>
</organism>
<sequence length="624" mass="74050">MEYSRIPSITAANTPEYPAVKRQKVYSSMLQDVTNQIHSRGVRRSVTEEPNCQKTRLMNKYVFGDASVIEEVKKRERKIMKDIAHFRNAIMEIEKETAQIRDRQLPDLQYEISKKMTMCSGVKKEINQLESQLDMKDREIDLCRKNAELDMCNLQLRYSVEVQELENTLKKKLDDENLKWEREIMELENLKPDEQVADEIRHLKGELQQVEKQWDFMQEDNRRKCQEYDRDLQKELEEFKRLKLKPMEDLIEEQKQLKEKLECLFVERNRLTDKAKDNRKQSELIEAEIVQVQRKIDETKAKNEPLQEELAITINRFEKTRDETERVQEKAHAKEIFYQEKFDKMEQEQLRRRKLENTIDELKGKIRTFAYITENSEETSLEVNYHEKSLKEPETGRKYQFSRMIPSTLETEQNLLHQEYEMFHEMCLNKNVHFSLISISQEPWQALRLALLEFMYNKCHEKYRITAQYVFLSEESPSQDLLLPSTEGGDNEIKLKIQKASLELDSKITEINEVTSNLRRERPNSAPGIAILKFHLTPHDKEGKLLNFYFVEINDLDTIGILNKIVNPSQEMSSPISLIMKKILSDTTSCFLFNINDAYDNKLLLELSRKIGHMKNSKKRRVSE</sequence>
<dbReference type="InterPro" id="IPR031852">
    <property type="entry name" value="Vik1/Cik1_MT-bd"/>
</dbReference>
<evidence type="ECO:0000313" key="4">
    <source>
        <dbReference type="Proteomes" id="UP000510647"/>
    </source>
</evidence>
<protein>
    <recommendedName>
        <fullName evidence="2">Spindle pole body-associated protein Vik1/Cik1 microtubule binding domain-containing protein</fullName>
    </recommendedName>
</protein>
<feature type="domain" description="Spindle pole body-associated protein Vik1/Cik1 microtubule binding" evidence="2">
    <location>
        <begin position="345"/>
        <end position="482"/>
    </location>
</feature>
<dbReference type="OrthoDB" id="4067584at2759"/>
<evidence type="ECO:0000259" key="2">
    <source>
        <dbReference type="Pfam" id="PF16796"/>
    </source>
</evidence>
<feature type="coiled-coil region" evidence="1">
    <location>
        <begin position="119"/>
        <end position="146"/>
    </location>
</feature>
<proteinExistence type="predicted"/>
<dbReference type="Pfam" id="PF16796">
    <property type="entry name" value="Microtub_bd"/>
    <property type="match status" value="1"/>
</dbReference>
<accession>A0A7H9HVP7</accession>
<evidence type="ECO:0000313" key="3">
    <source>
        <dbReference type="EMBL" id="QLQ81353.1"/>
    </source>
</evidence>
<reference evidence="3 4" key="1">
    <citation type="submission" date="2020-06" db="EMBL/GenBank/DDBJ databases">
        <title>The yeast mating-type switching endonuclease HO is a domesticated member of an unorthodox homing genetic element family.</title>
        <authorList>
            <person name="Coughlan A.Y."/>
            <person name="Lombardi L."/>
            <person name="Braun-Galleani S."/>
            <person name="Martos A.R."/>
            <person name="Galeote V."/>
            <person name="Bigey F."/>
            <person name="Dequin S."/>
            <person name="Byrne K.P."/>
            <person name="Wolfe K.H."/>
        </authorList>
    </citation>
    <scope>NUCLEOTIDE SEQUENCE [LARGE SCALE GENOMIC DNA]</scope>
    <source>
        <strain evidence="3 4">CBS2947</strain>
    </source>
</reference>
<dbReference type="Proteomes" id="UP000510647">
    <property type="component" value="Chromosome 6"/>
</dbReference>
<feature type="coiled-coil region" evidence="1">
    <location>
        <begin position="338"/>
        <end position="365"/>
    </location>
</feature>
<dbReference type="GO" id="GO:0008017">
    <property type="term" value="F:microtubule binding"/>
    <property type="evidence" value="ECO:0007669"/>
    <property type="project" value="InterPro"/>
</dbReference>
<feature type="coiled-coil region" evidence="1">
    <location>
        <begin position="170"/>
        <end position="309"/>
    </location>
</feature>
<dbReference type="AlphaFoldDB" id="A0A7H9HVP7"/>
<keyword evidence="4" id="KW-1185">Reference proteome</keyword>
<gene>
    <name evidence="3" type="ORF">HG537_0F01140</name>
</gene>
<keyword evidence="1" id="KW-0175">Coiled coil</keyword>